<proteinExistence type="predicted"/>
<evidence type="ECO:0000256" key="3">
    <source>
        <dbReference type="ARBA" id="ARBA00022989"/>
    </source>
</evidence>
<accession>A0A951ULM0</accession>
<comment type="caution">
    <text evidence="6">The sequence shown here is derived from an EMBL/GenBank/DDBJ whole genome shotgun (WGS) entry which is preliminary data.</text>
</comment>
<name>A0A951ULM0_9NOST</name>
<evidence type="ECO:0000313" key="6">
    <source>
        <dbReference type="EMBL" id="MBW4566375.1"/>
    </source>
</evidence>
<dbReference type="InterPro" id="IPR019109">
    <property type="entry name" value="MamF_MmsF"/>
</dbReference>
<dbReference type="EMBL" id="JAHHHN010000078">
    <property type="protein sequence ID" value="MBW4566375.1"/>
    <property type="molecule type" value="Genomic_DNA"/>
</dbReference>
<keyword evidence="2 5" id="KW-0812">Transmembrane</keyword>
<dbReference type="Proteomes" id="UP000715781">
    <property type="component" value="Unassembled WGS sequence"/>
</dbReference>
<organism evidence="6 7">
    <name type="scientific">Mojavia pulchra JT2-VF2</name>
    <dbReference type="NCBI Taxonomy" id="287848"/>
    <lineage>
        <taxon>Bacteria</taxon>
        <taxon>Bacillati</taxon>
        <taxon>Cyanobacteriota</taxon>
        <taxon>Cyanophyceae</taxon>
        <taxon>Nostocales</taxon>
        <taxon>Nostocaceae</taxon>
    </lineage>
</organism>
<gene>
    <name evidence="6" type="ORF">KME32_36055</name>
</gene>
<keyword evidence="4 5" id="KW-0472">Membrane</keyword>
<feature type="transmembrane region" description="Helical" evidence="5">
    <location>
        <begin position="56"/>
        <end position="89"/>
    </location>
</feature>
<evidence type="ECO:0000256" key="1">
    <source>
        <dbReference type="ARBA" id="ARBA00004141"/>
    </source>
</evidence>
<feature type="transmembrane region" description="Helical" evidence="5">
    <location>
        <begin position="12"/>
        <end position="36"/>
    </location>
</feature>
<protein>
    <submittedName>
        <fullName evidence="6">DUF4870 domain-containing protein</fullName>
    </submittedName>
</protein>
<evidence type="ECO:0000256" key="2">
    <source>
        <dbReference type="ARBA" id="ARBA00022692"/>
    </source>
</evidence>
<reference evidence="6" key="2">
    <citation type="journal article" date="2022" name="Microbiol. Resour. Announc.">
        <title>Metagenome Sequencing to Explore Phylogenomics of Terrestrial Cyanobacteria.</title>
        <authorList>
            <person name="Ward R.D."/>
            <person name="Stajich J.E."/>
            <person name="Johansen J.R."/>
            <person name="Huntemann M."/>
            <person name="Clum A."/>
            <person name="Foster B."/>
            <person name="Foster B."/>
            <person name="Roux S."/>
            <person name="Palaniappan K."/>
            <person name="Varghese N."/>
            <person name="Mukherjee S."/>
            <person name="Reddy T.B.K."/>
            <person name="Daum C."/>
            <person name="Copeland A."/>
            <person name="Chen I.A."/>
            <person name="Ivanova N.N."/>
            <person name="Kyrpides N.C."/>
            <person name="Shapiro N."/>
            <person name="Eloe-Fadrosh E.A."/>
            <person name="Pietrasiak N."/>
        </authorList>
    </citation>
    <scope>NUCLEOTIDE SEQUENCE</scope>
    <source>
        <strain evidence="6">JT2-VF2</strain>
    </source>
</reference>
<dbReference type="AlphaFoldDB" id="A0A951ULM0"/>
<dbReference type="Pfam" id="PF09685">
    <property type="entry name" value="MamF_MmsF"/>
    <property type="match status" value="1"/>
</dbReference>
<reference evidence="6" key="1">
    <citation type="submission" date="2021-05" db="EMBL/GenBank/DDBJ databases">
        <authorList>
            <person name="Pietrasiak N."/>
            <person name="Ward R."/>
            <person name="Stajich J.E."/>
            <person name="Kurbessoian T."/>
        </authorList>
    </citation>
    <scope>NUCLEOTIDE SEQUENCE</scope>
    <source>
        <strain evidence="6">JT2-VF2</strain>
    </source>
</reference>
<evidence type="ECO:0000256" key="5">
    <source>
        <dbReference type="SAM" id="Phobius"/>
    </source>
</evidence>
<evidence type="ECO:0000313" key="7">
    <source>
        <dbReference type="Proteomes" id="UP000715781"/>
    </source>
</evidence>
<comment type="subcellular location">
    <subcellularLocation>
        <location evidence="1">Membrane</location>
        <topology evidence="1">Multi-pass membrane protein</topology>
    </subcellularLocation>
</comment>
<sequence length="111" mass="12491">MEDLTQRKILSALSHGAIFFSSTIISIGIPIAILLISEDVVVKENAKEALNFYVTFYMYIIISMLLFIIIIGLPLLIVLLIVSLIMPIIAIAKVLSQPNVPYRYPLIFHLF</sequence>
<keyword evidence="3 5" id="KW-1133">Transmembrane helix</keyword>
<evidence type="ECO:0000256" key="4">
    <source>
        <dbReference type="ARBA" id="ARBA00023136"/>
    </source>
</evidence>